<dbReference type="RefSeq" id="WP_078665001.1">
    <property type="nucleotide sequence ID" value="NZ_FUXM01000007.1"/>
</dbReference>
<evidence type="ECO:0000313" key="10">
    <source>
        <dbReference type="Proteomes" id="UP000189933"/>
    </source>
</evidence>
<dbReference type="Gene3D" id="3.40.50.1010">
    <property type="entry name" value="5'-nuclease"/>
    <property type="match status" value="1"/>
</dbReference>
<keyword evidence="9" id="KW-0255">Endonuclease</keyword>
<gene>
    <name evidence="9" type="ORF">SAMN02745885_00904</name>
</gene>
<dbReference type="GO" id="GO:0004519">
    <property type="term" value="F:endonuclease activity"/>
    <property type="evidence" value="ECO:0007669"/>
    <property type="project" value="UniProtKB-KW"/>
</dbReference>
<evidence type="ECO:0000256" key="1">
    <source>
        <dbReference type="ARBA" id="ARBA00001946"/>
    </source>
</evidence>
<comment type="similarity">
    <text evidence="7">Belongs to the PINc/VapC protein family.</text>
</comment>
<dbReference type="InterPro" id="IPR002716">
    <property type="entry name" value="PIN_dom"/>
</dbReference>
<keyword evidence="6" id="KW-0460">Magnesium</keyword>
<feature type="domain" description="PIN" evidence="8">
    <location>
        <begin position="5"/>
        <end position="124"/>
    </location>
</feature>
<reference evidence="10" key="1">
    <citation type="submission" date="2017-02" db="EMBL/GenBank/DDBJ databases">
        <authorList>
            <person name="Varghese N."/>
            <person name="Submissions S."/>
        </authorList>
    </citation>
    <scope>NUCLEOTIDE SEQUENCE [LARGE SCALE GENOMIC DNA]</scope>
    <source>
        <strain evidence="10">DSM 16521</strain>
    </source>
</reference>
<name>A0A1T4NH05_9FIRM</name>
<evidence type="ECO:0000256" key="4">
    <source>
        <dbReference type="ARBA" id="ARBA00022723"/>
    </source>
</evidence>
<dbReference type="CDD" id="cd18738">
    <property type="entry name" value="PIN_VapC4-5_FitB-like"/>
    <property type="match status" value="1"/>
</dbReference>
<sequence length="140" mass="15763">MSKFLIDTNIIIYLMKGEKEVINFFETILQDENNELIFSVITVTEIFSRPISEKIKAAVNEFLALGTVIDLNQELALLTGVLRAEMYQQGRKVPKLPDAVIAMTAKVTGAVLITHNVKDFNQIPDLQICDPFQAEYDEAD</sequence>
<keyword evidence="2" id="KW-1277">Toxin-antitoxin system</keyword>
<evidence type="ECO:0000256" key="5">
    <source>
        <dbReference type="ARBA" id="ARBA00022801"/>
    </source>
</evidence>
<evidence type="ECO:0000256" key="6">
    <source>
        <dbReference type="ARBA" id="ARBA00022842"/>
    </source>
</evidence>
<proteinExistence type="inferred from homology"/>
<accession>A0A1T4NH05</accession>
<dbReference type="PANTHER" id="PTHR33653">
    <property type="entry name" value="RIBONUCLEASE VAPC2"/>
    <property type="match status" value="1"/>
</dbReference>
<keyword evidence="10" id="KW-1185">Reference proteome</keyword>
<dbReference type="GO" id="GO:0046872">
    <property type="term" value="F:metal ion binding"/>
    <property type="evidence" value="ECO:0007669"/>
    <property type="project" value="UniProtKB-KW"/>
</dbReference>
<dbReference type="PANTHER" id="PTHR33653:SF1">
    <property type="entry name" value="RIBONUCLEASE VAPC2"/>
    <property type="match status" value="1"/>
</dbReference>
<comment type="cofactor">
    <cofactor evidence="1">
        <name>Mg(2+)</name>
        <dbReference type="ChEBI" id="CHEBI:18420"/>
    </cofactor>
</comment>
<organism evidence="9 10">
    <name type="scientific">Carboxydocella sporoproducens DSM 16521</name>
    <dbReference type="NCBI Taxonomy" id="1121270"/>
    <lineage>
        <taxon>Bacteria</taxon>
        <taxon>Bacillati</taxon>
        <taxon>Bacillota</taxon>
        <taxon>Clostridia</taxon>
        <taxon>Eubacteriales</taxon>
        <taxon>Clostridiales Family XVI. Incertae Sedis</taxon>
        <taxon>Carboxydocella</taxon>
    </lineage>
</organism>
<dbReference type="InterPro" id="IPR050556">
    <property type="entry name" value="Type_II_TA_system_RNase"/>
</dbReference>
<evidence type="ECO:0000256" key="3">
    <source>
        <dbReference type="ARBA" id="ARBA00022722"/>
    </source>
</evidence>
<dbReference type="Proteomes" id="UP000189933">
    <property type="component" value="Unassembled WGS sequence"/>
</dbReference>
<dbReference type="Pfam" id="PF01850">
    <property type="entry name" value="PIN"/>
    <property type="match status" value="1"/>
</dbReference>
<keyword evidence="4" id="KW-0479">Metal-binding</keyword>
<dbReference type="EMBL" id="FUXM01000007">
    <property type="protein sequence ID" value="SJZ78552.1"/>
    <property type="molecule type" value="Genomic_DNA"/>
</dbReference>
<protein>
    <submittedName>
        <fullName evidence="9">tRNA(fMet)-specific endonuclease VapC</fullName>
    </submittedName>
</protein>
<keyword evidence="3" id="KW-0540">Nuclease</keyword>
<dbReference type="InterPro" id="IPR029060">
    <property type="entry name" value="PIN-like_dom_sf"/>
</dbReference>
<evidence type="ECO:0000259" key="8">
    <source>
        <dbReference type="Pfam" id="PF01850"/>
    </source>
</evidence>
<dbReference type="OrthoDB" id="9796690at2"/>
<dbReference type="GO" id="GO:0016787">
    <property type="term" value="F:hydrolase activity"/>
    <property type="evidence" value="ECO:0007669"/>
    <property type="project" value="UniProtKB-KW"/>
</dbReference>
<keyword evidence="5" id="KW-0378">Hydrolase</keyword>
<evidence type="ECO:0000256" key="7">
    <source>
        <dbReference type="ARBA" id="ARBA00038093"/>
    </source>
</evidence>
<dbReference type="AlphaFoldDB" id="A0A1T4NH05"/>
<evidence type="ECO:0000256" key="2">
    <source>
        <dbReference type="ARBA" id="ARBA00022649"/>
    </source>
</evidence>
<evidence type="ECO:0000313" key="9">
    <source>
        <dbReference type="EMBL" id="SJZ78552.1"/>
    </source>
</evidence>
<dbReference type="SUPFAM" id="SSF88723">
    <property type="entry name" value="PIN domain-like"/>
    <property type="match status" value="1"/>
</dbReference>